<sequence length="104" mass="11608">MAALYFDAPPPPGLSILAEEFPTKLAAFNGLTRDMREAGIVIKALVFPDNKIFVDHQSLDLLSRRFGHELRGIRCNAEGRLARNTATIRGIGVVWFTLLKEQNK</sequence>
<dbReference type="Proteomes" id="UP000692896">
    <property type="component" value="Unassembled WGS sequence"/>
</dbReference>
<gene>
    <name evidence="1" type="ORF">J7E47_23090</name>
</gene>
<comment type="caution">
    <text evidence="1">The sequence shown here is derived from an EMBL/GenBank/DDBJ whole genome shotgun (WGS) entry which is preliminary data.</text>
</comment>
<organism evidence="1 2">
    <name type="scientific">Pseudomonas fluorescens</name>
    <dbReference type="NCBI Taxonomy" id="294"/>
    <lineage>
        <taxon>Bacteria</taxon>
        <taxon>Pseudomonadati</taxon>
        <taxon>Pseudomonadota</taxon>
        <taxon>Gammaproteobacteria</taxon>
        <taxon>Pseudomonadales</taxon>
        <taxon>Pseudomonadaceae</taxon>
        <taxon>Pseudomonas</taxon>
    </lineage>
</organism>
<proteinExistence type="predicted"/>
<dbReference type="EMBL" id="JAGGOB010000056">
    <property type="protein sequence ID" value="MBT2331605.1"/>
    <property type="molecule type" value="Genomic_DNA"/>
</dbReference>
<dbReference type="RefSeq" id="WP_214912920.1">
    <property type="nucleotide sequence ID" value="NZ_JAGGNX010000004.1"/>
</dbReference>
<accession>A0A944DRR0</accession>
<evidence type="ECO:0000313" key="2">
    <source>
        <dbReference type="Proteomes" id="UP000692896"/>
    </source>
</evidence>
<evidence type="ECO:0000313" key="1">
    <source>
        <dbReference type="EMBL" id="MBT2331605.1"/>
    </source>
</evidence>
<reference evidence="1" key="1">
    <citation type="submission" date="2021-03" db="EMBL/GenBank/DDBJ databases">
        <title>Genomic analysis provides insights into the functional capacity of soil bacteria communities inhabiting an altitudinal gradient in the Atacama Desert.</title>
        <authorList>
            <person name="Gonzalez M."/>
            <person name="Maldonado J."/>
            <person name="Maza F."/>
            <person name="Hodar C."/>
            <person name="Cortes M."/>
            <person name="Palma R."/>
            <person name="Andreani C."/>
            <person name="Gaete A."/>
            <person name="Vasquez-Dean J."/>
            <person name="Acuna V."/>
            <person name="Aguado M."/>
            <person name="Mandakovic D."/>
            <person name="Latorre M."/>
            <person name="Orellana A."/>
            <person name="Gutierrez R."/>
            <person name="Montecino M."/>
            <person name="Allende M."/>
            <person name="Maass A."/>
            <person name="Cambiazo V."/>
        </authorList>
    </citation>
    <scope>NUCLEOTIDE SEQUENCE</scope>
    <source>
        <strain evidence="1">ISL-25</strain>
    </source>
</reference>
<name>A0A944DRR0_PSEFL</name>
<dbReference type="AlphaFoldDB" id="A0A944DRR0"/>
<protein>
    <submittedName>
        <fullName evidence="1">Uncharacterized protein</fullName>
    </submittedName>
</protein>